<evidence type="ECO:0000313" key="16">
    <source>
        <dbReference type="EMBL" id="MDU0327924.1"/>
    </source>
</evidence>
<keyword evidence="17" id="KW-1185">Reference proteome</keyword>
<evidence type="ECO:0000256" key="11">
    <source>
        <dbReference type="ARBA" id="ARBA00023146"/>
    </source>
</evidence>
<dbReference type="SUPFAM" id="SSF55186">
    <property type="entry name" value="ThrRS/AlaRS common domain"/>
    <property type="match status" value="1"/>
</dbReference>
<dbReference type="InterPro" id="IPR018163">
    <property type="entry name" value="Thr/Ala-tRNA-synth_IIc_edit"/>
</dbReference>
<name>A0ABU3RYF8_9MICO</name>
<feature type="domain" description="TGS" evidence="15">
    <location>
        <begin position="1"/>
        <end position="43"/>
    </location>
</feature>
<evidence type="ECO:0000256" key="4">
    <source>
        <dbReference type="ARBA" id="ARBA00022598"/>
    </source>
</evidence>
<evidence type="ECO:0000256" key="5">
    <source>
        <dbReference type="ARBA" id="ARBA00022723"/>
    </source>
</evidence>
<feature type="domain" description="Aminoacyl-transfer RNA synthetases class-II family profile" evidence="14">
    <location>
        <begin position="242"/>
        <end position="550"/>
    </location>
</feature>
<dbReference type="SUPFAM" id="SSF55681">
    <property type="entry name" value="Class II aaRS and biotin synthetases"/>
    <property type="match status" value="1"/>
</dbReference>
<dbReference type="InterPro" id="IPR045864">
    <property type="entry name" value="aa-tRNA-synth_II/BPL/LPL"/>
</dbReference>
<dbReference type="InterPro" id="IPR002314">
    <property type="entry name" value="aa-tRNA-synt_IIb"/>
</dbReference>
<dbReference type="EC" id="6.1.1.3" evidence="13"/>
<dbReference type="InterPro" id="IPR036621">
    <property type="entry name" value="Anticodon-bd_dom_sf"/>
</dbReference>
<proteinExistence type="inferred from homology"/>
<comment type="subunit">
    <text evidence="13">Homodimer.</text>
</comment>
<reference evidence="16 17" key="1">
    <citation type="submission" date="2023-09" db="EMBL/GenBank/DDBJ databases">
        <title>Microbacterium fusihabitans sp. nov., Microbacterium phycihabitans sp. nov., and Microbacterium cervinum sp. nov., isolated from dried seaweeds of beach.</title>
        <authorList>
            <person name="Lee S.D."/>
        </authorList>
    </citation>
    <scope>NUCLEOTIDE SEQUENCE [LARGE SCALE GENOMIC DNA]</scope>
    <source>
        <strain evidence="16 17">KSW2-21</strain>
    </source>
</reference>
<dbReference type="RefSeq" id="WP_144833520.1">
    <property type="nucleotide sequence ID" value="NZ_JAWDIU010000005.1"/>
</dbReference>
<dbReference type="PRINTS" id="PR01047">
    <property type="entry name" value="TRNASYNTHTHR"/>
</dbReference>
<dbReference type="PROSITE" id="PS51880">
    <property type="entry name" value="TGS"/>
    <property type="match status" value="1"/>
</dbReference>
<comment type="caution">
    <text evidence="13">Lacks conserved residue(s) required for the propagation of feature annotation.</text>
</comment>
<evidence type="ECO:0000256" key="10">
    <source>
        <dbReference type="ARBA" id="ARBA00022917"/>
    </source>
</evidence>
<keyword evidence="9 13" id="KW-0694">RNA-binding</keyword>
<evidence type="ECO:0000256" key="1">
    <source>
        <dbReference type="ARBA" id="ARBA00008226"/>
    </source>
</evidence>
<dbReference type="PANTHER" id="PTHR11451">
    <property type="entry name" value="THREONINE-TRNA LIGASE"/>
    <property type="match status" value="1"/>
</dbReference>
<dbReference type="Pfam" id="PF03129">
    <property type="entry name" value="HGTP_anticodon"/>
    <property type="match status" value="1"/>
</dbReference>
<dbReference type="Proteomes" id="UP001256673">
    <property type="component" value="Unassembled WGS sequence"/>
</dbReference>
<evidence type="ECO:0000256" key="2">
    <source>
        <dbReference type="ARBA" id="ARBA00022490"/>
    </source>
</evidence>
<evidence type="ECO:0000259" key="15">
    <source>
        <dbReference type="PROSITE" id="PS51880"/>
    </source>
</evidence>
<evidence type="ECO:0000256" key="8">
    <source>
        <dbReference type="ARBA" id="ARBA00022840"/>
    </source>
</evidence>
<comment type="catalytic activity">
    <reaction evidence="12 13">
        <text>tRNA(Thr) + L-threonine + ATP = L-threonyl-tRNA(Thr) + AMP + diphosphate + H(+)</text>
        <dbReference type="Rhea" id="RHEA:24624"/>
        <dbReference type="Rhea" id="RHEA-COMP:9670"/>
        <dbReference type="Rhea" id="RHEA-COMP:9704"/>
        <dbReference type="ChEBI" id="CHEBI:15378"/>
        <dbReference type="ChEBI" id="CHEBI:30616"/>
        <dbReference type="ChEBI" id="CHEBI:33019"/>
        <dbReference type="ChEBI" id="CHEBI:57926"/>
        <dbReference type="ChEBI" id="CHEBI:78442"/>
        <dbReference type="ChEBI" id="CHEBI:78534"/>
        <dbReference type="ChEBI" id="CHEBI:456215"/>
        <dbReference type="EC" id="6.1.1.3"/>
    </reaction>
</comment>
<evidence type="ECO:0000256" key="12">
    <source>
        <dbReference type="ARBA" id="ARBA00049515"/>
    </source>
</evidence>
<comment type="caution">
    <text evidence="16">The sequence shown here is derived from an EMBL/GenBank/DDBJ whole genome shotgun (WGS) entry which is preliminary data.</text>
</comment>
<dbReference type="Gene3D" id="3.40.50.800">
    <property type="entry name" value="Anticodon-binding domain"/>
    <property type="match status" value="1"/>
</dbReference>
<dbReference type="Pfam" id="PF07973">
    <property type="entry name" value="tRNA_SAD"/>
    <property type="match status" value="1"/>
</dbReference>
<dbReference type="SUPFAM" id="SSF52954">
    <property type="entry name" value="Class II aaRS ABD-related"/>
    <property type="match status" value="1"/>
</dbReference>
<keyword evidence="8 13" id="KW-0067">ATP-binding</keyword>
<evidence type="ECO:0000256" key="13">
    <source>
        <dbReference type="HAMAP-Rule" id="MF_00184"/>
    </source>
</evidence>
<keyword evidence="11 13" id="KW-0030">Aminoacyl-tRNA synthetase</keyword>
<dbReference type="InterPro" id="IPR012947">
    <property type="entry name" value="tRNA_SAD"/>
</dbReference>
<keyword evidence="3 13" id="KW-0820">tRNA-binding</keyword>
<feature type="binding site" evidence="13">
    <location>
        <position position="398"/>
    </location>
    <ligand>
        <name>Zn(2+)</name>
        <dbReference type="ChEBI" id="CHEBI:29105"/>
        <note>catalytic</note>
    </ligand>
</feature>
<dbReference type="Gene3D" id="3.30.54.20">
    <property type="match status" value="1"/>
</dbReference>
<keyword evidence="10 13" id="KW-0648">Protein biosynthesis</keyword>
<dbReference type="PROSITE" id="PS50862">
    <property type="entry name" value="AA_TRNA_LIGASE_II"/>
    <property type="match status" value="1"/>
</dbReference>
<keyword evidence="6 13" id="KW-0547">Nucleotide-binding</keyword>
<comment type="subcellular location">
    <subcellularLocation>
        <location evidence="13">Cytoplasm</location>
    </subcellularLocation>
</comment>
<dbReference type="GO" id="GO:0004829">
    <property type="term" value="F:threonine-tRNA ligase activity"/>
    <property type="evidence" value="ECO:0007669"/>
    <property type="project" value="UniProtKB-EC"/>
</dbReference>
<dbReference type="CDD" id="cd00860">
    <property type="entry name" value="ThrRS_anticodon"/>
    <property type="match status" value="1"/>
</dbReference>
<comment type="similarity">
    <text evidence="1 13">Belongs to the class-II aminoacyl-tRNA synthetase family.</text>
</comment>
<evidence type="ECO:0000256" key="7">
    <source>
        <dbReference type="ARBA" id="ARBA00022833"/>
    </source>
</evidence>
<evidence type="ECO:0000256" key="6">
    <source>
        <dbReference type="ARBA" id="ARBA00022741"/>
    </source>
</evidence>
<keyword evidence="4 13" id="KW-0436">Ligase</keyword>
<keyword evidence="7 13" id="KW-0862">Zinc</keyword>
<dbReference type="Gene3D" id="3.30.980.10">
    <property type="entry name" value="Threonyl-trna Synthetase, Chain A, domain 2"/>
    <property type="match status" value="1"/>
</dbReference>
<dbReference type="InterPro" id="IPR004095">
    <property type="entry name" value="TGS"/>
</dbReference>
<dbReference type="NCBIfam" id="TIGR00418">
    <property type="entry name" value="thrS"/>
    <property type="match status" value="1"/>
</dbReference>
<dbReference type="EMBL" id="JAWDIU010000005">
    <property type="protein sequence ID" value="MDU0327924.1"/>
    <property type="molecule type" value="Genomic_DNA"/>
</dbReference>
<sequence>MTDFPADGFALFPDRSVVALRVNGELKDLATTVTADDQVEPVTIDSADGLSILRHSTAHVLAQAVQRVKPQANLGIGPPVTDGFYYDFQVDEPFTPEDLKVIKKEMERIVRENQRFVRRVVTDDEARAELADEPFKLELIGLKGGSAEAAEGASVEVGAGELTIYDNVTRDGETAWKDLCRGPHVPGTRLIGNGWDLTRIAGAYWRGSEKNPQLQRIYGTAWPTKDELRAYQHRLEEAAKRDHRKLGKELDLFSFPDEIGPGLAVFHPKGGIVRYEIERYMRERLLASGYEVVNTPHITKGDLFMTSGHLQWYADGMYPPMVLDEVTDADGHVSREGQEYYLKPMNCPFHNLIFRSRGRSYRELPLRLSEFGSVYRYEKSGTLSGLTRVRGMTQDDTHIYVTADQVKGELTHSLDFVLQTLRDYGLNDFYLELSTKEEGNPKFIGDDTLWAEATETLREVAEASGLELVPDPGGAAFYGPKISVQARDAIGRTWQMSTIQLDFNQPERFELEYTGPDGEKHRPVMIHRALFGSVERFFAILLEHYAGAFPVWLAPVQVVAVPVAAEYGDYLQGIVADLKTKGVRAEADHSDDRMQKKIRTHTTQKVPLMLIAGEQDRSNGTVSFRFRDGTQLNGIPVDEAVARITGAIAQRTLVNTAEDLA</sequence>
<dbReference type="HAMAP" id="MF_00184">
    <property type="entry name" value="Thr_tRNA_synth"/>
    <property type="match status" value="1"/>
</dbReference>
<feature type="binding site" evidence="13">
    <location>
        <position position="527"/>
    </location>
    <ligand>
        <name>Zn(2+)</name>
        <dbReference type="ChEBI" id="CHEBI:29105"/>
        <note>catalytic</note>
    </ligand>
</feature>
<dbReference type="Gene3D" id="3.30.930.10">
    <property type="entry name" value="Bira Bifunctional Protein, Domain 2"/>
    <property type="match status" value="1"/>
</dbReference>
<protein>
    <recommendedName>
        <fullName evidence="13">Threonine--tRNA ligase</fullName>
        <ecNumber evidence="13">6.1.1.3</ecNumber>
    </recommendedName>
    <alternativeName>
        <fullName evidence="13">Threonyl-tRNA synthetase</fullName>
        <shortName evidence="13">ThrRS</shortName>
    </alternativeName>
</protein>
<gene>
    <name evidence="13 16" type="primary">thrS</name>
    <name evidence="16" type="ORF">RWH43_14260</name>
</gene>
<evidence type="ECO:0000259" key="14">
    <source>
        <dbReference type="PROSITE" id="PS50862"/>
    </source>
</evidence>
<dbReference type="SMART" id="SM00863">
    <property type="entry name" value="tRNA_SAD"/>
    <property type="match status" value="1"/>
</dbReference>
<keyword evidence="2 13" id="KW-0963">Cytoplasm</keyword>
<dbReference type="Pfam" id="PF00587">
    <property type="entry name" value="tRNA-synt_2b"/>
    <property type="match status" value="1"/>
</dbReference>
<organism evidence="16 17">
    <name type="scientific">Microbacterium algihabitans</name>
    <dbReference type="NCBI Taxonomy" id="3075992"/>
    <lineage>
        <taxon>Bacteria</taxon>
        <taxon>Bacillati</taxon>
        <taxon>Actinomycetota</taxon>
        <taxon>Actinomycetes</taxon>
        <taxon>Micrococcales</taxon>
        <taxon>Microbacteriaceae</taxon>
        <taxon>Microbacterium</taxon>
    </lineage>
</organism>
<dbReference type="PANTHER" id="PTHR11451:SF44">
    <property type="entry name" value="THREONINE--TRNA LIGASE, CHLOROPLASTIC_MITOCHONDRIAL 2"/>
    <property type="match status" value="1"/>
</dbReference>
<evidence type="ECO:0000256" key="9">
    <source>
        <dbReference type="ARBA" id="ARBA00022884"/>
    </source>
</evidence>
<accession>A0ABU3RYF8</accession>
<feature type="binding site" evidence="13">
    <location>
        <position position="347"/>
    </location>
    <ligand>
        <name>Zn(2+)</name>
        <dbReference type="ChEBI" id="CHEBI:29105"/>
        <note>catalytic</note>
    </ligand>
</feature>
<dbReference type="InterPro" id="IPR006195">
    <property type="entry name" value="aa-tRNA-synth_II"/>
</dbReference>
<evidence type="ECO:0000313" key="17">
    <source>
        <dbReference type="Proteomes" id="UP001256673"/>
    </source>
</evidence>
<dbReference type="InterPro" id="IPR002320">
    <property type="entry name" value="Thr-tRNA-ligase_IIa"/>
</dbReference>
<keyword evidence="5 13" id="KW-0479">Metal-binding</keyword>
<dbReference type="CDD" id="cd00771">
    <property type="entry name" value="ThrRS_core"/>
    <property type="match status" value="1"/>
</dbReference>
<dbReference type="InterPro" id="IPR047246">
    <property type="entry name" value="ThrRS_anticodon"/>
</dbReference>
<dbReference type="InterPro" id="IPR004154">
    <property type="entry name" value="Anticodon-bd"/>
</dbReference>
<comment type="cofactor">
    <cofactor evidence="13">
        <name>Zn(2+)</name>
        <dbReference type="ChEBI" id="CHEBI:29105"/>
    </cofactor>
    <text evidence="13">Binds 1 zinc ion per subunit.</text>
</comment>
<dbReference type="InterPro" id="IPR033728">
    <property type="entry name" value="ThrRS_core"/>
</dbReference>
<evidence type="ECO:0000256" key="3">
    <source>
        <dbReference type="ARBA" id="ARBA00022555"/>
    </source>
</evidence>